<reference evidence="2 3" key="1">
    <citation type="submission" date="2023-07" db="EMBL/GenBank/DDBJ databases">
        <title>Sorghum-associated microbial communities from plants grown in Nebraska, USA.</title>
        <authorList>
            <person name="Schachtman D."/>
        </authorList>
    </citation>
    <scope>NUCLEOTIDE SEQUENCE [LARGE SCALE GENOMIC DNA]</scope>
    <source>
        <strain evidence="2 3">BE316</strain>
    </source>
</reference>
<accession>A0ABU2A3G5</accession>
<evidence type="ECO:0000313" key="2">
    <source>
        <dbReference type="EMBL" id="MDR7331732.1"/>
    </source>
</evidence>
<evidence type="ECO:0000313" key="3">
    <source>
        <dbReference type="Proteomes" id="UP001180825"/>
    </source>
</evidence>
<dbReference type="Proteomes" id="UP001180825">
    <property type="component" value="Unassembled WGS sequence"/>
</dbReference>
<proteinExistence type="predicted"/>
<gene>
    <name evidence="2" type="ORF">J2X21_000844</name>
</gene>
<evidence type="ECO:0000256" key="1">
    <source>
        <dbReference type="SAM" id="MobiDB-lite"/>
    </source>
</evidence>
<sequence>MNHVAHPTNNATLAPPPGMTPDQCDALPITRILYDQVDGSTIPACVSFWQPSAEQLALLNAGRPVWLSALGLSHPPVMLGVEGDGRLL</sequence>
<comment type="caution">
    <text evidence="2">The sequence shown here is derived from an EMBL/GenBank/DDBJ whole genome shotgun (WGS) entry which is preliminary data.</text>
</comment>
<keyword evidence="3" id="KW-1185">Reference proteome</keyword>
<organism evidence="2 3">
    <name type="scientific">Roseateles asaccharophilus</name>
    <dbReference type="NCBI Taxonomy" id="582607"/>
    <lineage>
        <taxon>Bacteria</taxon>
        <taxon>Pseudomonadati</taxon>
        <taxon>Pseudomonadota</taxon>
        <taxon>Betaproteobacteria</taxon>
        <taxon>Burkholderiales</taxon>
        <taxon>Sphaerotilaceae</taxon>
        <taxon>Roseateles</taxon>
    </lineage>
</organism>
<name>A0ABU2A3G5_9BURK</name>
<feature type="region of interest" description="Disordered" evidence="1">
    <location>
        <begin position="1"/>
        <end position="20"/>
    </location>
</feature>
<dbReference type="EMBL" id="JAVDXV010000001">
    <property type="protein sequence ID" value="MDR7331732.1"/>
    <property type="molecule type" value="Genomic_DNA"/>
</dbReference>
<protein>
    <submittedName>
        <fullName evidence="2">Uncharacterized protein</fullName>
    </submittedName>
</protein>
<dbReference type="RefSeq" id="WP_310325248.1">
    <property type="nucleotide sequence ID" value="NZ_JAVDXV010000001.1"/>
</dbReference>